<organism evidence="3 4">
    <name type="scientific">Mycoemilia scoparia</name>
    <dbReference type="NCBI Taxonomy" id="417184"/>
    <lineage>
        <taxon>Eukaryota</taxon>
        <taxon>Fungi</taxon>
        <taxon>Fungi incertae sedis</taxon>
        <taxon>Zoopagomycota</taxon>
        <taxon>Kickxellomycotina</taxon>
        <taxon>Kickxellomycetes</taxon>
        <taxon>Kickxellales</taxon>
        <taxon>Kickxellaceae</taxon>
        <taxon>Mycoemilia</taxon>
    </lineage>
</organism>
<dbReference type="OrthoDB" id="5577209at2759"/>
<comment type="caution">
    <text evidence="3">The sequence shown here is derived from an EMBL/GenBank/DDBJ whole genome shotgun (WGS) entry which is preliminary data.</text>
</comment>
<feature type="region of interest" description="Disordered" evidence="1">
    <location>
        <begin position="1"/>
        <end position="20"/>
    </location>
</feature>
<feature type="region of interest" description="Disordered" evidence="1">
    <location>
        <begin position="682"/>
        <end position="745"/>
    </location>
</feature>
<feature type="region of interest" description="Disordered" evidence="1">
    <location>
        <begin position="548"/>
        <end position="595"/>
    </location>
</feature>
<evidence type="ECO:0000313" key="4">
    <source>
        <dbReference type="Proteomes" id="UP001150538"/>
    </source>
</evidence>
<dbReference type="Proteomes" id="UP001150538">
    <property type="component" value="Unassembled WGS sequence"/>
</dbReference>
<protein>
    <recommendedName>
        <fullName evidence="2">CUE domain-containing protein</fullName>
    </recommendedName>
</protein>
<dbReference type="PANTHER" id="PTHR21494:SF0">
    <property type="entry name" value="ACTIVATING SIGNAL COINTEGRATOR 1 COMPLEX SUBUNIT 2"/>
    <property type="match status" value="1"/>
</dbReference>
<dbReference type="EMBL" id="JANBPU010000023">
    <property type="protein sequence ID" value="KAJ1919659.1"/>
    <property type="molecule type" value="Genomic_DNA"/>
</dbReference>
<dbReference type="Gene3D" id="1.10.8.10">
    <property type="entry name" value="DNA helicase RuvA subunit, C-terminal domain"/>
    <property type="match status" value="1"/>
</dbReference>
<sequence length="745" mass="83697">MGEETTSTIPGPSTKASQDSAWMNQLQDVLTDIIIESKANDADLKKWYGFINAHKNLSVLLGHYLQSTSAKITQMLHFEIFPLDDDIRPSGNNDQLKLRQLVLEFYEAIMQPFEFQTPQSSAAINDAMVRLDNLDFMGGTQLIDFCIIMGFYDQHRASQVVQKWWKHLGRKDIADLTRIQSDILLHGGIFVDILKQMQVSVESRNNIINQLYSNFVTILDTACISWISVLNLLPDVGKFAITRINNILIQVSLTHNALKVDSNGTEHRQDMKRLKWRLVSLLFTLIDAVLDDNGDGKHATIIKDQILSIAESTVIPPNTKSIEPFINCPILGDLQFLYNIKSIFESYAGFEYACLITDQINEMMPAAYRDGASALLSNMSADVNANSVDIMAAYSDKVKHIQELMPHLGAGFIVACLEHYGGDIDATTMGLLDNSLPPSLLNLEQTLDRWPLLNTSTSQATNQDYILNKPRTIFDGDEFDILRRDDVDSSKFYMPTNKPKASDRFAANKLLENKVRSRAFRSAILNAAEDLMDDDEYDDTYDSLAGTGAATDGTILGSETGGDIDEASGEHEKSKKRSKETSPNDKSQKSITFEDPTRLHEAELVSWVEKDKSVFAKGTKSKNLDILRKRTGLTPEQIQGWYIMFKRSSTRKQDKILEKYEWTGNQAELKSTAGAVDLRKGEVRRRKQKSNNQIAPGSATEGNEKSQAQSQQRQRALKENNKARNANHSRKKQHDKKAQAQGIIN</sequence>
<gene>
    <name evidence="3" type="ORF">H4219_001799</name>
</gene>
<dbReference type="AlphaFoldDB" id="A0A9W8A4W4"/>
<evidence type="ECO:0000259" key="2">
    <source>
        <dbReference type="PROSITE" id="PS51140"/>
    </source>
</evidence>
<feature type="compositionally biased region" description="Basic residues" evidence="1">
    <location>
        <begin position="725"/>
        <end position="735"/>
    </location>
</feature>
<name>A0A9W8A4W4_9FUNG</name>
<dbReference type="InterPro" id="IPR009060">
    <property type="entry name" value="UBA-like_sf"/>
</dbReference>
<dbReference type="PROSITE" id="PS51140">
    <property type="entry name" value="CUE"/>
    <property type="match status" value="1"/>
</dbReference>
<evidence type="ECO:0000256" key="1">
    <source>
        <dbReference type="SAM" id="MobiDB-lite"/>
    </source>
</evidence>
<feature type="domain" description="CUE" evidence="2">
    <location>
        <begin position="393"/>
        <end position="436"/>
    </location>
</feature>
<keyword evidence="4" id="KW-1185">Reference proteome</keyword>
<dbReference type="InterPro" id="IPR052586">
    <property type="entry name" value="ASCC2"/>
</dbReference>
<dbReference type="SUPFAM" id="SSF46934">
    <property type="entry name" value="UBA-like"/>
    <property type="match status" value="1"/>
</dbReference>
<feature type="compositionally biased region" description="Basic and acidic residues" evidence="1">
    <location>
        <begin position="568"/>
        <end position="588"/>
    </location>
</feature>
<proteinExistence type="predicted"/>
<dbReference type="InterPro" id="IPR041800">
    <property type="entry name" value="ASCC2_CUE"/>
</dbReference>
<reference evidence="3" key="1">
    <citation type="submission" date="2022-07" db="EMBL/GenBank/DDBJ databases">
        <title>Phylogenomic reconstructions and comparative analyses of Kickxellomycotina fungi.</title>
        <authorList>
            <person name="Reynolds N.K."/>
            <person name="Stajich J.E."/>
            <person name="Barry K."/>
            <person name="Grigoriev I.V."/>
            <person name="Crous P."/>
            <person name="Smith M.E."/>
        </authorList>
    </citation>
    <scope>NUCLEOTIDE SEQUENCE</scope>
    <source>
        <strain evidence="3">NBRC 100468</strain>
    </source>
</reference>
<evidence type="ECO:0000313" key="3">
    <source>
        <dbReference type="EMBL" id="KAJ1919659.1"/>
    </source>
</evidence>
<accession>A0A9W8A4W4</accession>
<dbReference type="InterPro" id="IPR003892">
    <property type="entry name" value="CUE"/>
</dbReference>
<dbReference type="CDD" id="cd14364">
    <property type="entry name" value="CUE_ASCC2"/>
    <property type="match status" value="1"/>
</dbReference>
<dbReference type="PANTHER" id="PTHR21494">
    <property type="entry name" value="ACTIVATING SIGNAL COINTEGRATOR 1 COMPLEX SUBUNIT 2 ASC-1 COMPLEX SUBUNIT P100"/>
    <property type="match status" value="1"/>
</dbReference>
<dbReference type="Pfam" id="PF02845">
    <property type="entry name" value="CUE"/>
    <property type="match status" value="1"/>
</dbReference>
<dbReference type="GO" id="GO:0043130">
    <property type="term" value="F:ubiquitin binding"/>
    <property type="evidence" value="ECO:0007669"/>
    <property type="project" value="InterPro"/>
</dbReference>